<organism evidence="5 6">
    <name type="scientific">Carpinus fangiana</name>
    <dbReference type="NCBI Taxonomy" id="176857"/>
    <lineage>
        <taxon>Eukaryota</taxon>
        <taxon>Viridiplantae</taxon>
        <taxon>Streptophyta</taxon>
        <taxon>Embryophyta</taxon>
        <taxon>Tracheophyta</taxon>
        <taxon>Spermatophyta</taxon>
        <taxon>Magnoliopsida</taxon>
        <taxon>eudicotyledons</taxon>
        <taxon>Gunneridae</taxon>
        <taxon>Pentapetalae</taxon>
        <taxon>rosids</taxon>
        <taxon>fabids</taxon>
        <taxon>Fagales</taxon>
        <taxon>Betulaceae</taxon>
        <taxon>Carpinus</taxon>
    </lineage>
</organism>
<dbReference type="InterPro" id="IPR000985">
    <property type="entry name" value="Lectin_LegA_CS"/>
</dbReference>
<dbReference type="InterPro" id="IPR001220">
    <property type="entry name" value="Legume_lectin_dom"/>
</dbReference>
<dbReference type="Pfam" id="PF00139">
    <property type="entry name" value="Lectin_legB"/>
    <property type="match status" value="1"/>
</dbReference>
<comment type="similarity">
    <text evidence="1">Belongs to the leguminous lectin family.</text>
</comment>
<evidence type="ECO:0000259" key="4">
    <source>
        <dbReference type="Pfam" id="PF00139"/>
    </source>
</evidence>
<dbReference type="PANTHER" id="PTHR32401:SF47">
    <property type="entry name" value="LEGUME LECTIN DOMAIN-CONTAINING PROTEIN"/>
    <property type="match status" value="1"/>
</dbReference>
<evidence type="ECO:0000256" key="3">
    <source>
        <dbReference type="SAM" id="Phobius"/>
    </source>
</evidence>
<dbReference type="InterPro" id="IPR050258">
    <property type="entry name" value="Leguminous_Lectin"/>
</dbReference>
<dbReference type="PROSITE" id="PS00308">
    <property type="entry name" value="LECTIN_LEGUME_ALPHA"/>
    <property type="match status" value="1"/>
</dbReference>
<keyword evidence="3" id="KW-1133">Transmembrane helix</keyword>
<dbReference type="OrthoDB" id="2014828at2759"/>
<gene>
    <name evidence="5" type="ORF">FH972_006843</name>
</gene>
<protein>
    <recommendedName>
        <fullName evidence="4">Legume lectin domain-containing protein</fullName>
    </recommendedName>
</protein>
<keyword evidence="6" id="KW-1185">Reference proteome</keyword>
<accession>A0A5N6QTH6</accession>
<dbReference type="SUPFAM" id="SSF49899">
    <property type="entry name" value="Concanavalin A-like lectins/glucanases"/>
    <property type="match status" value="1"/>
</dbReference>
<keyword evidence="3" id="KW-0472">Membrane</keyword>
<feature type="transmembrane region" description="Helical" evidence="3">
    <location>
        <begin position="220"/>
        <end position="242"/>
    </location>
</feature>
<keyword evidence="3" id="KW-0812">Transmembrane</keyword>
<name>A0A5N6QTH6_9ROSI</name>
<dbReference type="Gene3D" id="2.60.120.200">
    <property type="match status" value="1"/>
</dbReference>
<keyword evidence="2" id="KW-0430">Lectin</keyword>
<evidence type="ECO:0000313" key="5">
    <source>
        <dbReference type="EMBL" id="KAE8010475.1"/>
    </source>
</evidence>
<sequence length="325" mass="35578">MNNANLLFRVGWATYVERVPLWDSNTGNQSDFTTHFSFIIDTKGSSAYGDGLAFFLAPVGFEIPPNSGGSTLGLFNSSSTVDSFHNQIVLVEFDSIANVEWDPAVEHVGININSISSAIYNSWNASLHSGDTVDVSIVYNATTKNLRVSWSYQRTSNSQENTSLSYPVDLSKVLPEWVTIGFSTASGSFVERHSLLSWQFSSSMDIIKETSGKKAKNIRLIVGLIVSGVVLIAGLIVGFAIFRRHRQKKRPTVETTVNLTSINEDLERGAGPRRPSIRQAIHVLHFDATAPNLPIQMHHVPVYPVPIASVSSSAPLITTSLQEGR</sequence>
<dbReference type="PANTHER" id="PTHR32401">
    <property type="entry name" value="CONCANAVALIN A-LIKE LECTIN FAMILY PROTEIN"/>
    <property type="match status" value="1"/>
</dbReference>
<reference evidence="5 6" key="1">
    <citation type="submission" date="2019-06" db="EMBL/GenBank/DDBJ databases">
        <title>A chromosomal-level reference genome of Carpinus fangiana (Coryloideae, Betulaceae).</title>
        <authorList>
            <person name="Yang X."/>
            <person name="Wang Z."/>
            <person name="Zhang L."/>
            <person name="Hao G."/>
            <person name="Liu J."/>
            <person name="Yang Y."/>
        </authorList>
    </citation>
    <scope>NUCLEOTIDE SEQUENCE [LARGE SCALE GENOMIC DNA]</scope>
    <source>
        <strain evidence="5">Cfa_2016G</strain>
        <tissue evidence="5">Leaf</tissue>
    </source>
</reference>
<dbReference type="Proteomes" id="UP000327013">
    <property type="component" value="Chromosome 2"/>
</dbReference>
<dbReference type="AlphaFoldDB" id="A0A5N6QTH6"/>
<dbReference type="InterPro" id="IPR013320">
    <property type="entry name" value="ConA-like_dom_sf"/>
</dbReference>
<proteinExistence type="inferred from homology"/>
<dbReference type="GO" id="GO:0030246">
    <property type="term" value="F:carbohydrate binding"/>
    <property type="evidence" value="ECO:0007669"/>
    <property type="project" value="UniProtKB-KW"/>
</dbReference>
<evidence type="ECO:0000256" key="2">
    <source>
        <dbReference type="ARBA" id="ARBA00022734"/>
    </source>
</evidence>
<evidence type="ECO:0000313" key="6">
    <source>
        <dbReference type="Proteomes" id="UP000327013"/>
    </source>
</evidence>
<feature type="domain" description="Legume lectin" evidence="4">
    <location>
        <begin position="4"/>
        <end position="210"/>
    </location>
</feature>
<evidence type="ECO:0000256" key="1">
    <source>
        <dbReference type="ARBA" id="ARBA00007606"/>
    </source>
</evidence>
<dbReference type="EMBL" id="CM017322">
    <property type="protein sequence ID" value="KAE8010475.1"/>
    <property type="molecule type" value="Genomic_DNA"/>
</dbReference>
<dbReference type="CDD" id="cd06899">
    <property type="entry name" value="lectin_legume_LecRK_Arcelin_ConA"/>
    <property type="match status" value="1"/>
</dbReference>